<accession>A0AAD5MG49</accession>
<protein>
    <submittedName>
        <fullName evidence="2">Uncharacterized protein</fullName>
    </submittedName>
</protein>
<name>A0AAD5MG49_PARTN</name>
<dbReference type="EMBL" id="JAHQIW010002724">
    <property type="protein sequence ID" value="KAJ1356153.1"/>
    <property type="molecule type" value="Genomic_DNA"/>
</dbReference>
<keyword evidence="3" id="KW-1185">Reference proteome</keyword>
<feature type="chain" id="PRO_5041959206" evidence="1">
    <location>
        <begin position="30"/>
        <end position="248"/>
    </location>
</feature>
<organism evidence="2 3">
    <name type="scientific">Parelaphostrongylus tenuis</name>
    <name type="common">Meningeal worm</name>
    <dbReference type="NCBI Taxonomy" id="148309"/>
    <lineage>
        <taxon>Eukaryota</taxon>
        <taxon>Metazoa</taxon>
        <taxon>Ecdysozoa</taxon>
        <taxon>Nematoda</taxon>
        <taxon>Chromadorea</taxon>
        <taxon>Rhabditida</taxon>
        <taxon>Rhabditina</taxon>
        <taxon>Rhabditomorpha</taxon>
        <taxon>Strongyloidea</taxon>
        <taxon>Metastrongylidae</taxon>
        <taxon>Parelaphostrongylus</taxon>
    </lineage>
</organism>
<comment type="caution">
    <text evidence="2">The sequence shown here is derived from an EMBL/GenBank/DDBJ whole genome shotgun (WGS) entry which is preliminary data.</text>
</comment>
<evidence type="ECO:0000313" key="3">
    <source>
        <dbReference type="Proteomes" id="UP001196413"/>
    </source>
</evidence>
<feature type="non-terminal residue" evidence="2">
    <location>
        <position position="248"/>
    </location>
</feature>
<evidence type="ECO:0000313" key="2">
    <source>
        <dbReference type="EMBL" id="KAJ1356153.1"/>
    </source>
</evidence>
<keyword evidence="1" id="KW-0732">Signal</keyword>
<proteinExistence type="predicted"/>
<evidence type="ECO:0000256" key="1">
    <source>
        <dbReference type="SAM" id="SignalP"/>
    </source>
</evidence>
<dbReference type="Proteomes" id="UP001196413">
    <property type="component" value="Unassembled WGS sequence"/>
</dbReference>
<dbReference type="AlphaFoldDB" id="A0AAD5MG49"/>
<gene>
    <name evidence="2" type="ORF">KIN20_013818</name>
</gene>
<sequence length="248" mass="26560">KMIILTNKAGPSSAPFMILLLVSISAVFGCGVIPGGQTSTRTFTASGPSNLPIIAVYTDKNEVFALVPGIATSKGAVQALAQRFAMQTVVDVLEIEGRRALLPDFVISNILGQLQVNTTYEPLQCHFLRGPGEMRKSPFSSDRTRSDLRPILSCRVSDRQLYFVGSTVTGICPMHGAGGVGAGGVKCQEVAMPINSKHLSLSGTLTTTNIVMANWSRSMWQNVVDRALRMLRSGPFGSHLYTVTVTVS</sequence>
<reference evidence="2" key="1">
    <citation type="submission" date="2021-06" db="EMBL/GenBank/DDBJ databases">
        <title>Parelaphostrongylus tenuis whole genome reference sequence.</title>
        <authorList>
            <person name="Garwood T.J."/>
            <person name="Larsen P.A."/>
            <person name="Fountain-Jones N.M."/>
            <person name="Garbe J.R."/>
            <person name="Macchietto M.G."/>
            <person name="Kania S.A."/>
            <person name="Gerhold R.W."/>
            <person name="Richards J.E."/>
            <person name="Wolf T.M."/>
        </authorList>
    </citation>
    <scope>NUCLEOTIDE SEQUENCE</scope>
    <source>
        <strain evidence="2">MNPRO001-30</strain>
        <tissue evidence="2">Meninges</tissue>
    </source>
</reference>
<feature type="signal peptide" evidence="1">
    <location>
        <begin position="1"/>
        <end position="29"/>
    </location>
</feature>